<proteinExistence type="predicted"/>
<feature type="transmembrane region" description="Helical" evidence="2">
    <location>
        <begin position="350"/>
        <end position="369"/>
    </location>
</feature>
<sequence length="395" mass="44520">MPTPLSLLNRRPGSRGPGQAGAEAPAPADPAAKPARRPRLYALDGMRLLAALGVVMFHYSGKQLQPDIYGTGTPREVIPGIHRFGVYSWLGVELFFLISGFVICMSCWGKRPKDFLTSRVVRLYPAYWFGVLLTGAVVLAAAEPWGSYHDLTLRAALTNLTMLQWPLGSPAVDPVYWTLWVEMRFYVIFAIVVGFGLTYRRVVLFCLIWTFAATFAPMANFGLLTELAQPVYAPFFISGIVMYLMYRFKPNFLLWGMLGFTWLMAQNNLPKIMQDYESESQQKLSWSVCAAVMTLCYLAVLLAALGKLNWLNWKWLATAGALTYPLYLMHQEIGWIALDKLHRWLSPVPLLLTVLVGMLVLSYLVHRLVERPLSGLLKKGMDSSFKKILEEPAQR</sequence>
<feature type="transmembrane region" description="Helical" evidence="2">
    <location>
        <begin position="284"/>
        <end position="306"/>
    </location>
</feature>
<feature type="transmembrane region" description="Helical" evidence="2">
    <location>
        <begin position="313"/>
        <end position="330"/>
    </location>
</feature>
<dbReference type="PANTHER" id="PTHR23028">
    <property type="entry name" value="ACETYLTRANSFERASE"/>
    <property type="match status" value="1"/>
</dbReference>
<feature type="transmembrane region" description="Helical" evidence="2">
    <location>
        <begin position="227"/>
        <end position="245"/>
    </location>
</feature>
<keyword evidence="2" id="KW-0812">Transmembrane</keyword>
<feature type="transmembrane region" description="Helical" evidence="2">
    <location>
        <begin position="120"/>
        <end position="142"/>
    </location>
</feature>
<feature type="compositionally biased region" description="Low complexity" evidence="1">
    <location>
        <begin position="20"/>
        <end position="33"/>
    </location>
</feature>
<keyword evidence="2" id="KW-1133">Transmembrane helix</keyword>
<dbReference type="PANTHER" id="PTHR23028:SF53">
    <property type="entry name" value="ACYL_TRANSF_3 DOMAIN-CONTAINING PROTEIN"/>
    <property type="match status" value="1"/>
</dbReference>
<evidence type="ECO:0000259" key="3">
    <source>
        <dbReference type="Pfam" id="PF01757"/>
    </source>
</evidence>
<keyword evidence="5" id="KW-1185">Reference proteome</keyword>
<dbReference type="EMBL" id="BAAANS010000013">
    <property type="protein sequence ID" value="GAA2095596.1"/>
    <property type="molecule type" value="Genomic_DNA"/>
</dbReference>
<organism evidence="4 5">
    <name type="scientific">Kitasatospora saccharophila</name>
    <dbReference type="NCBI Taxonomy" id="407973"/>
    <lineage>
        <taxon>Bacteria</taxon>
        <taxon>Bacillati</taxon>
        <taxon>Actinomycetota</taxon>
        <taxon>Actinomycetes</taxon>
        <taxon>Kitasatosporales</taxon>
        <taxon>Streptomycetaceae</taxon>
        <taxon>Kitasatospora</taxon>
    </lineage>
</organism>
<feature type="domain" description="Acyltransferase 3" evidence="3">
    <location>
        <begin position="41"/>
        <end position="366"/>
    </location>
</feature>
<comment type="caution">
    <text evidence="4">The sequence shown here is derived from an EMBL/GenBank/DDBJ whole genome shotgun (WGS) entry which is preliminary data.</text>
</comment>
<feature type="transmembrane region" description="Helical" evidence="2">
    <location>
        <begin position="175"/>
        <end position="195"/>
    </location>
</feature>
<dbReference type="InterPro" id="IPR050879">
    <property type="entry name" value="Acyltransferase_3"/>
</dbReference>
<keyword evidence="2" id="KW-0472">Membrane</keyword>
<feature type="transmembrane region" description="Helical" evidence="2">
    <location>
        <begin position="202"/>
        <end position="221"/>
    </location>
</feature>
<dbReference type="InterPro" id="IPR002656">
    <property type="entry name" value="Acyl_transf_3_dom"/>
</dbReference>
<reference evidence="4 5" key="1">
    <citation type="journal article" date="2019" name="Int. J. Syst. Evol. Microbiol.">
        <title>The Global Catalogue of Microorganisms (GCM) 10K type strain sequencing project: providing services to taxonomists for standard genome sequencing and annotation.</title>
        <authorList>
            <consortium name="The Broad Institute Genomics Platform"/>
            <consortium name="The Broad Institute Genome Sequencing Center for Infectious Disease"/>
            <person name="Wu L."/>
            <person name="Ma J."/>
        </authorList>
    </citation>
    <scope>NUCLEOTIDE SEQUENCE [LARGE SCALE GENOMIC DNA]</scope>
    <source>
        <strain evidence="4 5">JCM 14559</strain>
    </source>
</reference>
<evidence type="ECO:0000256" key="2">
    <source>
        <dbReference type="SAM" id="Phobius"/>
    </source>
</evidence>
<dbReference type="RefSeq" id="WP_344551988.1">
    <property type="nucleotide sequence ID" value="NZ_BAAANS010000013.1"/>
</dbReference>
<evidence type="ECO:0000313" key="5">
    <source>
        <dbReference type="Proteomes" id="UP001500897"/>
    </source>
</evidence>
<dbReference type="Pfam" id="PF01757">
    <property type="entry name" value="Acyl_transf_3"/>
    <property type="match status" value="1"/>
</dbReference>
<keyword evidence="4" id="KW-0808">Transferase</keyword>
<feature type="transmembrane region" description="Helical" evidence="2">
    <location>
        <begin position="86"/>
        <end position="108"/>
    </location>
</feature>
<dbReference type="Proteomes" id="UP001500897">
    <property type="component" value="Unassembled WGS sequence"/>
</dbReference>
<gene>
    <name evidence="4" type="ORF">GCM10009759_24050</name>
</gene>
<keyword evidence="4" id="KW-0012">Acyltransferase</keyword>
<evidence type="ECO:0000256" key="1">
    <source>
        <dbReference type="SAM" id="MobiDB-lite"/>
    </source>
</evidence>
<feature type="region of interest" description="Disordered" evidence="1">
    <location>
        <begin position="1"/>
        <end position="33"/>
    </location>
</feature>
<evidence type="ECO:0000313" key="4">
    <source>
        <dbReference type="EMBL" id="GAA2095596.1"/>
    </source>
</evidence>
<name>A0ABN2WML6_9ACTN</name>
<protein>
    <submittedName>
        <fullName evidence="4">Acyltransferase</fullName>
    </submittedName>
</protein>
<feature type="transmembrane region" description="Helical" evidence="2">
    <location>
        <begin position="252"/>
        <end position="269"/>
    </location>
</feature>
<accession>A0ABN2WML6</accession>
<dbReference type="GO" id="GO:0016746">
    <property type="term" value="F:acyltransferase activity"/>
    <property type="evidence" value="ECO:0007669"/>
    <property type="project" value="UniProtKB-KW"/>
</dbReference>